<evidence type="ECO:0000313" key="2">
    <source>
        <dbReference type="Proteomes" id="UP000189728"/>
    </source>
</evidence>
<gene>
    <name evidence="1" type="ORF">BFG04_04525</name>
</gene>
<evidence type="ECO:0000313" key="1">
    <source>
        <dbReference type="EMBL" id="OPA77365.1"/>
    </source>
</evidence>
<sequence length="74" mass="8916">MTKTEYLYDKEPSELLDLTPIGNERIKLARELLTKLQEVPFEARDDQRISKVYKAINFWQDLLIERYNDELIKN</sequence>
<name>A0AAX0L9N2_9BACT</name>
<dbReference type="Proteomes" id="UP000189728">
    <property type="component" value="Unassembled WGS sequence"/>
</dbReference>
<proteinExistence type="predicted"/>
<dbReference type="RefSeq" id="WP_069637518.1">
    <property type="nucleotide sequence ID" value="NZ_MCRK01000036.1"/>
</dbReference>
<dbReference type="EMBL" id="MCRK01000036">
    <property type="protein sequence ID" value="OPA77365.1"/>
    <property type="molecule type" value="Genomic_DNA"/>
</dbReference>
<organism evidence="1 2">
    <name type="scientific">Campylobacter pinnipediorum subsp. pinnipediorum</name>
    <dbReference type="NCBI Taxonomy" id="1660067"/>
    <lineage>
        <taxon>Bacteria</taxon>
        <taxon>Pseudomonadati</taxon>
        <taxon>Campylobacterota</taxon>
        <taxon>Epsilonproteobacteria</taxon>
        <taxon>Campylobacterales</taxon>
        <taxon>Campylobacteraceae</taxon>
        <taxon>Campylobacter</taxon>
    </lineage>
</organism>
<comment type="caution">
    <text evidence="1">The sequence shown here is derived from an EMBL/GenBank/DDBJ whole genome shotgun (WGS) entry which is preliminary data.</text>
</comment>
<dbReference type="AlphaFoldDB" id="A0AAX0L9N2"/>
<protein>
    <submittedName>
        <fullName evidence="1">Uncharacterized protein</fullName>
    </submittedName>
</protein>
<reference evidence="1 2" key="1">
    <citation type="submission" date="2016-08" db="EMBL/GenBank/DDBJ databases">
        <title>Campylobacter species from sea mammals.</title>
        <authorList>
            <person name="Gilbert M.J."/>
            <person name="Byrne B.A."/>
            <person name="Zomer A.L."/>
            <person name="Wagenaar J.A."/>
        </authorList>
    </citation>
    <scope>NUCLEOTIDE SEQUENCE [LARGE SCALE GENOMIC DNA]</scope>
    <source>
        <strain evidence="1 2">1105248</strain>
    </source>
</reference>
<accession>A0AAX0L9N2</accession>